<gene>
    <name evidence="3" type="ORF">ACG01O_08970</name>
</gene>
<reference evidence="3 4" key="1">
    <citation type="submission" date="2024-08" db="EMBL/GenBank/DDBJ databases">
        <authorList>
            <person name="Lu H."/>
        </authorList>
    </citation>
    <scope>NUCLEOTIDE SEQUENCE [LARGE SCALE GENOMIC DNA]</scope>
    <source>
        <strain evidence="3 4">BYS87W</strain>
    </source>
</reference>
<dbReference type="PROSITE" id="PS50206">
    <property type="entry name" value="RHODANESE_3"/>
    <property type="match status" value="1"/>
</dbReference>
<name>A0ABW7GXN1_9BURK</name>
<sequence>MQVRSWTVALSLANRFRVIRTLDVAVACYPERPFKTALGAAQRAVRGMVKADLLRRYKTARFQTTYGLTARGAAWLAERCIEAQASVRRVSDMTNPEHLLWAQCLVLCAEQRGLQALTERELLAKLNEGAVPGSPMRGGLLAATATVRGKARRISLRPDAVVLEAEGLTAIEVDCSARGSQRAASLCAEVLSIGRSTTVGAVLRQVVVYCRTPRIRNRVSATLAALKRDQDALSLNDGRCQLKASEQPDEYEVWKAVEVPMGPTHKALREVMVGRVIVQDLPVWLPKVRVDGRNQHSTAGWLDDNYLPWRRPSTDGAWTAPSSPLLKSTGPRQARERSG</sequence>
<comment type="caution">
    <text evidence="3">The sequence shown here is derived from an EMBL/GenBank/DDBJ whole genome shotgun (WGS) entry which is preliminary data.</text>
</comment>
<protein>
    <recommendedName>
        <fullName evidence="2">Rhodanese domain-containing protein</fullName>
    </recommendedName>
</protein>
<dbReference type="EMBL" id="JBIGIB010000002">
    <property type="protein sequence ID" value="MFG6466735.1"/>
    <property type="molecule type" value="Genomic_DNA"/>
</dbReference>
<feature type="domain" description="Rhodanese" evidence="2">
    <location>
        <begin position="204"/>
        <end position="251"/>
    </location>
</feature>
<accession>A0ABW7GXN1</accession>
<feature type="region of interest" description="Disordered" evidence="1">
    <location>
        <begin position="313"/>
        <end position="339"/>
    </location>
</feature>
<organism evidence="3 4">
    <name type="scientific">Pelomonas baiyunensis</name>
    <dbReference type="NCBI Taxonomy" id="3299026"/>
    <lineage>
        <taxon>Bacteria</taxon>
        <taxon>Pseudomonadati</taxon>
        <taxon>Pseudomonadota</taxon>
        <taxon>Betaproteobacteria</taxon>
        <taxon>Burkholderiales</taxon>
        <taxon>Sphaerotilaceae</taxon>
        <taxon>Roseateles</taxon>
    </lineage>
</organism>
<evidence type="ECO:0000256" key="1">
    <source>
        <dbReference type="SAM" id="MobiDB-lite"/>
    </source>
</evidence>
<proteinExistence type="predicted"/>
<dbReference type="Proteomes" id="UP001606303">
    <property type="component" value="Unassembled WGS sequence"/>
</dbReference>
<evidence type="ECO:0000313" key="4">
    <source>
        <dbReference type="Proteomes" id="UP001606303"/>
    </source>
</evidence>
<evidence type="ECO:0000313" key="3">
    <source>
        <dbReference type="EMBL" id="MFG6466735.1"/>
    </source>
</evidence>
<dbReference type="InterPro" id="IPR001763">
    <property type="entry name" value="Rhodanese-like_dom"/>
</dbReference>
<keyword evidence="4" id="KW-1185">Reference proteome</keyword>
<evidence type="ECO:0000259" key="2">
    <source>
        <dbReference type="PROSITE" id="PS50206"/>
    </source>
</evidence>
<dbReference type="RefSeq" id="WP_394383669.1">
    <property type="nucleotide sequence ID" value="NZ_JBIGIB010000002.1"/>
</dbReference>